<dbReference type="AlphaFoldDB" id="A0A6F8PQW7"/>
<dbReference type="PROSITE" id="PS50943">
    <property type="entry name" value="HTH_CROC1"/>
    <property type="match status" value="1"/>
</dbReference>
<keyword evidence="3" id="KW-1185">Reference proteome</keyword>
<dbReference type="Pfam" id="PF01381">
    <property type="entry name" value="HTH_3"/>
    <property type="match status" value="1"/>
</dbReference>
<dbReference type="Proteomes" id="UP000501466">
    <property type="component" value="Chromosome"/>
</dbReference>
<proteinExistence type="predicted"/>
<evidence type="ECO:0000313" key="2">
    <source>
        <dbReference type="EMBL" id="BBP44505.1"/>
    </source>
</evidence>
<evidence type="ECO:0000313" key="3">
    <source>
        <dbReference type="Proteomes" id="UP000501466"/>
    </source>
</evidence>
<dbReference type="CDD" id="cd00093">
    <property type="entry name" value="HTH_XRE"/>
    <property type="match status" value="1"/>
</dbReference>
<dbReference type="SUPFAM" id="SSF47413">
    <property type="entry name" value="lambda repressor-like DNA-binding domains"/>
    <property type="match status" value="1"/>
</dbReference>
<dbReference type="Gene3D" id="1.10.260.40">
    <property type="entry name" value="lambda repressor-like DNA-binding domains"/>
    <property type="match status" value="1"/>
</dbReference>
<feature type="domain" description="HTH cro/C1-type" evidence="1">
    <location>
        <begin position="55"/>
        <end position="109"/>
    </location>
</feature>
<dbReference type="InterPro" id="IPR001387">
    <property type="entry name" value="Cro/C1-type_HTH"/>
</dbReference>
<dbReference type="InterPro" id="IPR010982">
    <property type="entry name" value="Lambda_DNA-bd_dom_sf"/>
</dbReference>
<evidence type="ECO:0000259" key="1">
    <source>
        <dbReference type="PROSITE" id="PS50943"/>
    </source>
</evidence>
<reference evidence="3" key="1">
    <citation type="submission" date="2019-11" db="EMBL/GenBank/DDBJ databases">
        <title>Isolation and characterization of two novel species in the genus Thiomicrorhabdus.</title>
        <authorList>
            <person name="Mochizuki J."/>
            <person name="Kojima H."/>
            <person name="Fukui M."/>
        </authorList>
    </citation>
    <scope>NUCLEOTIDE SEQUENCE [LARGE SCALE GENOMIC DNA]</scope>
    <source>
        <strain evidence="3">AkT22</strain>
    </source>
</reference>
<dbReference type="EMBL" id="AP021888">
    <property type="protein sequence ID" value="BBP44505.1"/>
    <property type="molecule type" value="Genomic_DNA"/>
</dbReference>
<accession>A0A6F8PQW7</accession>
<sequence>MNALTNVQVIHQGGQPAFVVIPYEDYMNSIKSRQGDAIVPHAVVSLMIDEEMTIFKAWRTYKKLTQAQVAQAMGIAQSAVARIESGKHEPSLSTLKSYAKAIGVLPEQLDLSDN</sequence>
<dbReference type="RefSeq" id="WP_173292219.1">
    <property type="nucleotide sequence ID" value="NZ_AP021888.1"/>
</dbReference>
<name>A0A6F8PQW7_9GAMM</name>
<protein>
    <recommendedName>
        <fullName evidence="1">HTH cro/C1-type domain-containing protein</fullName>
    </recommendedName>
</protein>
<dbReference type="KEGG" id="tzo:THMIRHAT_22510"/>
<gene>
    <name evidence="2" type="ORF">THMIRHAT_22510</name>
</gene>
<dbReference type="GO" id="GO:0003677">
    <property type="term" value="F:DNA binding"/>
    <property type="evidence" value="ECO:0007669"/>
    <property type="project" value="InterPro"/>
</dbReference>
<dbReference type="SMART" id="SM00530">
    <property type="entry name" value="HTH_XRE"/>
    <property type="match status" value="1"/>
</dbReference>
<organism evidence="2 3">
    <name type="scientific">Thiosulfativibrio zosterae</name>
    <dbReference type="NCBI Taxonomy" id="2675053"/>
    <lineage>
        <taxon>Bacteria</taxon>
        <taxon>Pseudomonadati</taxon>
        <taxon>Pseudomonadota</taxon>
        <taxon>Gammaproteobacteria</taxon>
        <taxon>Thiotrichales</taxon>
        <taxon>Piscirickettsiaceae</taxon>
        <taxon>Thiosulfativibrio</taxon>
    </lineage>
</organism>